<dbReference type="InterPro" id="IPR025660">
    <property type="entry name" value="Pept_his_AS"/>
</dbReference>
<evidence type="ECO:0000256" key="5">
    <source>
        <dbReference type="ARBA" id="ARBA00022807"/>
    </source>
</evidence>
<dbReference type="InterPro" id="IPR000668">
    <property type="entry name" value="Peptidase_C1A_C"/>
</dbReference>
<keyword evidence="3" id="KW-0645">Protease</keyword>
<protein>
    <submittedName>
        <fullName evidence="11">Uncharacterized protein</fullName>
    </submittedName>
</protein>
<dbReference type="FunFam" id="3.90.70.10:FF:000087">
    <property type="entry name" value="Counting factor associated protein D"/>
    <property type="match status" value="1"/>
</dbReference>
<dbReference type="PROSITE" id="PS50848">
    <property type="entry name" value="START"/>
    <property type="match status" value="1"/>
</dbReference>
<evidence type="ECO:0000256" key="6">
    <source>
        <dbReference type="ARBA" id="ARBA00022824"/>
    </source>
</evidence>
<dbReference type="InterPro" id="IPR039417">
    <property type="entry name" value="Peptidase_C1A_papain-like"/>
</dbReference>
<accession>N6UA25</accession>
<dbReference type="InterPro" id="IPR038765">
    <property type="entry name" value="Papain-like_cys_pep_sf"/>
</dbReference>
<dbReference type="GO" id="GO:0005783">
    <property type="term" value="C:endoplasmic reticulum"/>
    <property type="evidence" value="ECO:0007669"/>
    <property type="project" value="UniProtKB-SubCell"/>
</dbReference>
<dbReference type="InterPro" id="IPR001849">
    <property type="entry name" value="PH_domain"/>
</dbReference>
<evidence type="ECO:0000256" key="3">
    <source>
        <dbReference type="ARBA" id="ARBA00022670"/>
    </source>
</evidence>
<feature type="non-terminal residue" evidence="11">
    <location>
        <position position="1"/>
    </location>
</feature>
<comment type="subcellular location">
    <subcellularLocation>
        <location evidence="1">Endoplasmic reticulum</location>
    </subcellularLocation>
</comment>
<dbReference type="InterPro" id="IPR025661">
    <property type="entry name" value="Pept_asp_AS"/>
</dbReference>
<evidence type="ECO:0000256" key="4">
    <source>
        <dbReference type="ARBA" id="ARBA00022801"/>
    </source>
</evidence>
<keyword evidence="4" id="KW-0378">Hydrolase</keyword>
<keyword evidence="5" id="KW-0788">Thiol protease</keyword>
<dbReference type="OrthoDB" id="2344588at2759"/>
<dbReference type="Pfam" id="PF00169">
    <property type="entry name" value="PH"/>
    <property type="match status" value="1"/>
</dbReference>
<dbReference type="InterPro" id="IPR023393">
    <property type="entry name" value="START-like_dom_sf"/>
</dbReference>
<dbReference type="Pfam" id="PF08246">
    <property type="entry name" value="Inhibitor_I29"/>
    <property type="match status" value="1"/>
</dbReference>
<dbReference type="InterPro" id="IPR013201">
    <property type="entry name" value="Prot_inhib_I29"/>
</dbReference>
<dbReference type="SUPFAM" id="SSF54001">
    <property type="entry name" value="Cysteine proteinases"/>
    <property type="match status" value="1"/>
</dbReference>
<dbReference type="CDD" id="cd02248">
    <property type="entry name" value="Peptidase_C1A"/>
    <property type="match status" value="1"/>
</dbReference>
<feature type="chain" id="PRO_5011208533" evidence="10">
    <location>
        <begin position="18"/>
        <end position="1107"/>
    </location>
</feature>
<keyword evidence="8" id="KW-1015">Disulfide bond</keyword>
<dbReference type="Gene3D" id="3.30.530.20">
    <property type="match status" value="1"/>
</dbReference>
<dbReference type="Pfam" id="PF01852">
    <property type="entry name" value="START"/>
    <property type="match status" value="1"/>
</dbReference>
<dbReference type="GO" id="GO:0008234">
    <property type="term" value="F:cysteine-type peptidase activity"/>
    <property type="evidence" value="ECO:0007669"/>
    <property type="project" value="UniProtKB-KW"/>
</dbReference>
<dbReference type="EMBL" id="KB740945">
    <property type="protein sequence ID" value="ENN77491.1"/>
    <property type="molecule type" value="Genomic_DNA"/>
</dbReference>
<comment type="similarity">
    <text evidence="2">Belongs to the peptidase C1 family.</text>
</comment>
<sequence>MWLQGLVCAAAFFTASAIDLPVWSDVYSVKGVIFIPYAELAEPFSTWYDGPNKQSRIDYYGDMVKTYQLGKDGSGTSLKIAPVTTEEEVNIRTCLQVNGSQEQPIRPQTVLPELKGFEYLGKLLSDEVIEGIQTQKWNLTTTVGEKENKYFLWVTFKEDGDQKIAVPVRYEMRGFNSLLGSHYDHYFLRYDEFDISPIDSEIFSIDTSLKCQGFPGPGDKHIYTFNPMAEFIKPETTGHLEFEFNKFTKKHRRIYTNQNERLLRMEIFRQNVRFIHSHNRKNVGFSLSVNHLADKTETELKALRGKTYSKEYNEGLPFPYTSEDFSNLPDQWDWRLYGAVTPVKDQSVCGSCWSFGTIGTVEGAFFLKNGGHLVRLSQQALIDCSWGFGNNGCDGGEDFRAYQWIKKHGGIPTEEDYGPYLGQDGYCHADKLPKVAKLSSWTNVTTNDENALRLAIFKHGPISVAIDASQRTFSFYSNGVYFEEKCHNKVDELDHAVLAVGYGSINGNHYWLVKNSWSNYWGNDGYVLIAVKIGAAAEKPPQTKFHEGSMADGHSSEDSDAENQTEFAGILSKWTNYIHGWQDRYIVLKSGTLSYYRSEHERGYGCRGALSLTKAPHEFDECRFDVAVNDCVWYLRADSVEIKQGWLEALESCRVESGYATGSETSLKRHDSSVSLQSNNHSTASGSSFKKGSRTLREKLAEIDTYRDILSQQIDTLQKYFDSCVELDLGKESQSKESPPAVDFKGESITFKTTTAAVIDTLSHCSELVVQREESWRKRLDREKERRKHCEVLAQKYFEQLQKSRTVHPGPDLEEGPHSVLADDEFYDAVESGLDKMEEEQELREKLKTGQIPITPPPTSPAIQHRLWPEVDRLVKQQVAMARMGIGECGTGWQLFAEDGEMKMYRREEEVDGMVVDPLKAVHVVKGITGHEVCDYFFNPKYRYDWETTLEHMTVLETISDDTLVFLQTHKRIWPASQRDVVFWSHMRKLPNDQDRDGPDIWTVVNNSTESPEHPANVGKCVRIYLTVCLLCQTRVHPPKDGAPITRNNVSCKITYCSVGNEPGRLGTSISAEGGVQARVPKILKALHLIRDQSNKEQTADVLTPKS</sequence>
<dbReference type="PROSITE" id="PS50003">
    <property type="entry name" value="PH_DOMAIN"/>
    <property type="match status" value="1"/>
</dbReference>
<evidence type="ECO:0000256" key="8">
    <source>
        <dbReference type="ARBA" id="ARBA00023157"/>
    </source>
</evidence>
<dbReference type="SMART" id="SM00848">
    <property type="entry name" value="Inhibitor_I29"/>
    <property type="match status" value="1"/>
</dbReference>
<dbReference type="HOGENOM" id="CLU_282330_0_0_1"/>
<dbReference type="CDD" id="cd13283">
    <property type="entry name" value="PH_GPBP"/>
    <property type="match status" value="1"/>
</dbReference>
<dbReference type="SUPFAM" id="SSF55961">
    <property type="entry name" value="Bet v1-like"/>
    <property type="match status" value="1"/>
</dbReference>
<keyword evidence="7" id="KW-0865">Zymogen</keyword>
<gene>
    <name evidence="11" type="ORF">YQE_06017</name>
</gene>
<feature type="region of interest" description="Disordered" evidence="9">
    <location>
        <begin position="670"/>
        <end position="691"/>
    </location>
</feature>
<dbReference type="Gene3D" id="2.30.29.30">
    <property type="entry name" value="Pleckstrin-homology domain (PH domain)/Phosphotyrosine-binding domain (PTB)"/>
    <property type="match status" value="1"/>
</dbReference>
<proteinExistence type="inferred from homology"/>
<dbReference type="Gene3D" id="3.90.70.10">
    <property type="entry name" value="Cysteine proteinases"/>
    <property type="match status" value="1"/>
</dbReference>
<dbReference type="SMART" id="SM00645">
    <property type="entry name" value="Pept_C1"/>
    <property type="match status" value="1"/>
</dbReference>
<dbReference type="InterPro" id="IPR013128">
    <property type="entry name" value="Peptidase_C1A"/>
</dbReference>
<dbReference type="GO" id="GO:0008289">
    <property type="term" value="F:lipid binding"/>
    <property type="evidence" value="ECO:0007669"/>
    <property type="project" value="InterPro"/>
</dbReference>
<dbReference type="SMART" id="SM00233">
    <property type="entry name" value="PH"/>
    <property type="match status" value="1"/>
</dbReference>
<evidence type="ECO:0000313" key="11">
    <source>
        <dbReference type="EMBL" id="ENN77491.1"/>
    </source>
</evidence>
<evidence type="ECO:0000256" key="2">
    <source>
        <dbReference type="ARBA" id="ARBA00008455"/>
    </source>
</evidence>
<organism evidence="11">
    <name type="scientific">Dendroctonus ponderosae</name>
    <name type="common">Mountain pine beetle</name>
    <dbReference type="NCBI Taxonomy" id="77166"/>
    <lineage>
        <taxon>Eukaryota</taxon>
        <taxon>Metazoa</taxon>
        <taxon>Ecdysozoa</taxon>
        <taxon>Arthropoda</taxon>
        <taxon>Hexapoda</taxon>
        <taxon>Insecta</taxon>
        <taxon>Pterygota</taxon>
        <taxon>Neoptera</taxon>
        <taxon>Endopterygota</taxon>
        <taxon>Coleoptera</taxon>
        <taxon>Polyphaga</taxon>
        <taxon>Cucujiformia</taxon>
        <taxon>Curculionidae</taxon>
        <taxon>Scolytinae</taxon>
        <taxon>Dendroctonus</taxon>
    </lineage>
</organism>
<feature type="compositionally biased region" description="Polar residues" evidence="9">
    <location>
        <begin position="673"/>
        <end position="690"/>
    </location>
</feature>
<dbReference type="InterPro" id="IPR011993">
    <property type="entry name" value="PH-like_dom_sf"/>
</dbReference>
<dbReference type="AlphaFoldDB" id="N6UA25"/>
<dbReference type="InterPro" id="IPR000169">
    <property type="entry name" value="Pept_cys_AS"/>
</dbReference>
<reference evidence="11" key="1">
    <citation type="journal article" date="2013" name="Genome Biol.">
        <title>Draft genome of the mountain pine beetle, Dendroctonus ponderosae Hopkins, a major forest pest.</title>
        <authorList>
            <person name="Keeling C.I."/>
            <person name="Yuen M.M."/>
            <person name="Liao N.Y."/>
            <person name="Docking T.R."/>
            <person name="Chan S.K."/>
            <person name="Taylor G.A."/>
            <person name="Palmquist D.L."/>
            <person name="Jackman S.D."/>
            <person name="Nguyen A."/>
            <person name="Li M."/>
            <person name="Henderson H."/>
            <person name="Janes J.K."/>
            <person name="Zhao Y."/>
            <person name="Pandoh P."/>
            <person name="Moore R."/>
            <person name="Sperling F.A."/>
            <person name="Huber D.P."/>
            <person name="Birol I."/>
            <person name="Jones S.J."/>
            <person name="Bohlmann J."/>
        </authorList>
    </citation>
    <scope>NUCLEOTIDE SEQUENCE</scope>
</reference>
<feature type="signal peptide" evidence="10">
    <location>
        <begin position="1"/>
        <end position="17"/>
    </location>
</feature>
<keyword evidence="10" id="KW-0732">Signal</keyword>
<evidence type="ECO:0000256" key="1">
    <source>
        <dbReference type="ARBA" id="ARBA00004240"/>
    </source>
</evidence>
<name>N6UA25_DENPD</name>
<dbReference type="PROSITE" id="PS00139">
    <property type="entry name" value="THIOL_PROTEASE_CYS"/>
    <property type="match status" value="1"/>
</dbReference>
<keyword evidence="6" id="KW-0256">Endoplasmic reticulum</keyword>
<dbReference type="PROSITE" id="PS00639">
    <property type="entry name" value="THIOL_PROTEASE_HIS"/>
    <property type="match status" value="1"/>
</dbReference>
<evidence type="ECO:0000256" key="9">
    <source>
        <dbReference type="SAM" id="MobiDB-lite"/>
    </source>
</evidence>
<dbReference type="Pfam" id="PF00112">
    <property type="entry name" value="Peptidase_C1"/>
    <property type="match status" value="1"/>
</dbReference>
<dbReference type="PANTHER" id="PTHR12411">
    <property type="entry name" value="CYSTEINE PROTEASE FAMILY C1-RELATED"/>
    <property type="match status" value="1"/>
</dbReference>
<evidence type="ECO:0000256" key="10">
    <source>
        <dbReference type="SAM" id="SignalP"/>
    </source>
</evidence>
<dbReference type="PRINTS" id="PR00705">
    <property type="entry name" value="PAPAIN"/>
</dbReference>
<dbReference type="InterPro" id="IPR002913">
    <property type="entry name" value="START_lipid-bd_dom"/>
</dbReference>
<dbReference type="SMART" id="SM00234">
    <property type="entry name" value="START"/>
    <property type="match status" value="1"/>
</dbReference>
<dbReference type="SUPFAM" id="SSF50729">
    <property type="entry name" value="PH domain-like"/>
    <property type="match status" value="1"/>
</dbReference>
<dbReference type="PROSITE" id="PS00640">
    <property type="entry name" value="THIOL_PROTEASE_ASN"/>
    <property type="match status" value="1"/>
</dbReference>
<evidence type="ECO:0000256" key="7">
    <source>
        <dbReference type="ARBA" id="ARBA00023145"/>
    </source>
</evidence>
<dbReference type="GO" id="GO:0006508">
    <property type="term" value="P:proteolysis"/>
    <property type="evidence" value="ECO:0007669"/>
    <property type="project" value="UniProtKB-KW"/>
</dbReference>